<accession>A0ABW5ZDE7</accession>
<keyword evidence="2" id="KW-1185">Reference proteome</keyword>
<dbReference type="RefSeq" id="WP_204729174.1">
    <property type="nucleotide sequence ID" value="NZ_JAFBDK010000007.1"/>
</dbReference>
<sequence length="82" mass="9015">MNNVKRLNIRTFLQQNDNAYKKGGLYVFSLVYWNTHCVVSLLCIEAEEEKAVVYTSNSCGGAACGGNCEGADAILGHCDIYF</sequence>
<comment type="caution">
    <text evidence="1">The sequence shown here is derived from an EMBL/GenBank/DDBJ whole genome shotgun (WGS) entry which is preliminary data.</text>
</comment>
<proteinExistence type="predicted"/>
<name>A0ABW5ZDE7_9BACL</name>
<organism evidence="1 2">
    <name type="scientific">Jeotgalibacillus terrae</name>
    <dbReference type="NCBI Taxonomy" id="587735"/>
    <lineage>
        <taxon>Bacteria</taxon>
        <taxon>Bacillati</taxon>
        <taxon>Bacillota</taxon>
        <taxon>Bacilli</taxon>
        <taxon>Bacillales</taxon>
        <taxon>Caryophanaceae</taxon>
        <taxon>Jeotgalibacillus</taxon>
    </lineage>
</organism>
<evidence type="ECO:0000313" key="1">
    <source>
        <dbReference type="EMBL" id="MFD2910792.1"/>
    </source>
</evidence>
<evidence type="ECO:0000313" key="2">
    <source>
        <dbReference type="Proteomes" id="UP001597561"/>
    </source>
</evidence>
<reference evidence="2" key="1">
    <citation type="journal article" date="2019" name="Int. J. Syst. Evol. Microbiol.">
        <title>The Global Catalogue of Microorganisms (GCM) 10K type strain sequencing project: providing services to taxonomists for standard genome sequencing and annotation.</title>
        <authorList>
            <consortium name="The Broad Institute Genomics Platform"/>
            <consortium name="The Broad Institute Genome Sequencing Center for Infectious Disease"/>
            <person name="Wu L."/>
            <person name="Ma J."/>
        </authorList>
    </citation>
    <scope>NUCLEOTIDE SEQUENCE [LARGE SCALE GENOMIC DNA]</scope>
    <source>
        <strain evidence="2">KCTC 13528</strain>
    </source>
</reference>
<dbReference type="EMBL" id="JBHUPG010000003">
    <property type="protein sequence ID" value="MFD2910792.1"/>
    <property type="molecule type" value="Genomic_DNA"/>
</dbReference>
<dbReference type="Proteomes" id="UP001597561">
    <property type="component" value="Unassembled WGS sequence"/>
</dbReference>
<protein>
    <submittedName>
        <fullName evidence="1">Uncharacterized protein</fullName>
    </submittedName>
</protein>
<gene>
    <name evidence="1" type="ORF">ACFS5P_02775</name>
</gene>